<name>A0A6H5IVP5_9HYME</name>
<gene>
    <name evidence="2" type="ORF">TBRA_LOCUS14031</name>
</gene>
<sequence>MNRFNVGVQITLLCKLCSADITCNFDTIMCCIDVVFEITRICNNVEYAID</sequence>
<reference evidence="2 3" key="1">
    <citation type="submission" date="2020-02" db="EMBL/GenBank/DDBJ databases">
        <authorList>
            <person name="Ferguson B K."/>
        </authorList>
    </citation>
    <scope>NUCLEOTIDE SEQUENCE [LARGE SCALE GENOMIC DNA]</scope>
</reference>
<evidence type="ECO:0008006" key="4">
    <source>
        <dbReference type="Google" id="ProtNLM"/>
    </source>
</evidence>
<protein>
    <recommendedName>
        <fullName evidence="4">WAP domain-containing protein</fullName>
    </recommendedName>
</protein>
<feature type="chain" id="PRO_5026272205" description="WAP domain-containing protein" evidence="1">
    <location>
        <begin position="20"/>
        <end position="50"/>
    </location>
</feature>
<feature type="signal peptide" evidence="1">
    <location>
        <begin position="1"/>
        <end position="19"/>
    </location>
</feature>
<evidence type="ECO:0000313" key="2">
    <source>
        <dbReference type="EMBL" id="CAB0042412.1"/>
    </source>
</evidence>
<dbReference type="Proteomes" id="UP000479190">
    <property type="component" value="Unassembled WGS sequence"/>
</dbReference>
<keyword evidence="1" id="KW-0732">Signal</keyword>
<dbReference type="AlphaFoldDB" id="A0A6H5IVP5"/>
<proteinExistence type="predicted"/>
<keyword evidence="3" id="KW-1185">Reference proteome</keyword>
<evidence type="ECO:0000313" key="3">
    <source>
        <dbReference type="Proteomes" id="UP000479190"/>
    </source>
</evidence>
<accession>A0A6H5IVP5</accession>
<dbReference type="EMBL" id="CADCXV010001194">
    <property type="protein sequence ID" value="CAB0042412.1"/>
    <property type="molecule type" value="Genomic_DNA"/>
</dbReference>
<evidence type="ECO:0000256" key="1">
    <source>
        <dbReference type="SAM" id="SignalP"/>
    </source>
</evidence>
<organism evidence="2 3">
    <name type="scientific">Trichogramma brassicae</name>
    <dbReference type="NCBI Taxonomy" id="86971"/>
    <lineage>
        <taxon>Eukaryota</taxon>
        <taxon>Metazoa</taxon>
        <taxon>Ecdysozoa</taxon>
        <taxon>Arthropoda</taxon>
        <taxon>Hexapoda</taxon>
        <taxon>Insecta</taxon>
        <taxon>Pterygota</taxon>
        <taxon>Neoptera</taxon>
        <taxon>Endopterygota</taxon>
        <taxon>Hymenoptera</taxon>
        <taxon>Apocrita</taxon>
        <taxon>Proctotrupomorpha</taxon>
        <taxon>Chalcidoidea</taxon>
        <taxon>Trichogrammatidae</taxon>
        <taxon>Trichogramma</taxon>
    </lineage>
</organism>
<feature type="non-terminal residue" evidence="2">
    <location>
        <position position="50"/>
    </location>
</feature>